<evidence type="ECO:0000313" key="9">
    <source>
        <dbReference type="Proteomes" id="UP001432059"/>
    </source>
</evidence>
<accession>A0AAU0F0A8</accession>
<dbReference type="GO" id="GO:0016020">
    <property type="term" value="C:membrane"/>
    <property type="evidence" value="ECO:0007669"/>
    <property type="project" value="UniProtKB-SubCell"/>
</dbReference>
<keyword evidence="5 6" id="KW-0472">Membrane</keyword>
<evidence type="ECO:0000256" key="2">
    <source>
        <dbReference type="ARBA" id="ARBA00022692"/>
    </source>
</evidence>
<evidence type="ECO:0000256" key="5">
    <source>
        <dbReference type="ARBA" id="ARBA00023136"/>
    </source>
</evidence>
<evidence type="ECO:0000256" key="3">
    <source>
        <dbReference type="ARBA" id="ARBA00022748"/>
    </source>
</evidence>
<keyword evidence="4 6" id="KW-1133">Transmembrane helix</keyword>
<evidence type="ECO:0000256" key="6">
    <source>
        <dbReference type="SAM" id="Phobius"/>
    </source>
</evidence>
<dbReference type="GO" id="GO:0045454">
    <property type="term" value="P:cell redox homeostasis"/>
    <property type="evidence" value="ECO:0007669"/>
    <property type="project" value="TreeGrafter"/>
</dbReference>
<name>A0AAU0F0A8_9FLAO</name>
<evidence type="ECO:0000256" key="4">
    <source>
        <dbReference type="ARBA" id="ARBA00022989"/>
    </source>
</evidence>
<evidence type="ECO:0000259" key="7">
    <source>
        <dbReference type="Pfam" id="PF02683"/>
    </source>
</evidence>
<protein>
    <recommendedName>
        <fullName evidence="7">Cytochrome C biogenesis protein transmembrane domain-containing protein</fullName>
    </recommendedName>
</protein>
<gene>
    <name evidence="8" type="ORF">BPO_0955</name>
</gene>
<dbReference type="Proteomes" id="UP001432059">
    <property type="component" value="Chromosome"/>
</dbReference>
<feature type="transmembrane region" description="Helical" evidence="6">
    <location>
        <begin position="12"/>
        <end position="40"/>
    </location>
</feature>
<sequence length="61" mass="6801">MAAQQENYWTYLFLGFLGGLIALLTPCVFPMIPLTVSFFTKGSKDKAKGKRDALLYGFSSF</sequence>
<dbReference type="PANTHER" id="PTHR32234:SF0">
    <property type="entry name" value="THIOL:DISULFIDE INTERCHANGE PROTEIN DSBD"/>
    <property type="match status" value="1"/>
</dbReference>
<dbReference type="InterPro" id="IPR003834">
    <property type="entry name" value="Cyt_c_assmbl_TM_dom"/>
</dbReference>
<keyword evidence="9" id="KW-1185">Reference proteome</keyword>
<comment type="subcellular location">
    <subcellularLocation>
        <location evidence="1">Membrane</location>
        <topology evidence="1">Multi-pass membrane protein</topology>
    </subcellularLocation>
</comment>
<keyword evidence="2 6" id="KW-0812">Transmembrane</keyword>
<reference evidence="8" key="1">
    <citation type="submission" date="2023-10" db="EMBL/GenBank/DDBJ databases">
        <title>Characterization and whole genome sequencing of a novel strain of Bergeyella porcorum QD2021 isolated from pig.</title>
        <authorList>
            <person name="Liu G."/>
            <person name="Chen C."/>
            <person name="Han X."/>
        </authorList>
    </citation>
    <scope>NUCLEOTIDE SEQUENCE</scope>
    <source>
        <strain evidence="8">QD2021</strain>
    </source>
</reference>
<evidence type="ECO:0000313" key="8">
    <source>
        <dbReference type="EMBL" id="WOC51602.1"/>
    </source>
</evidence>
<keyword evidence="3" id="KW-0201">Cytochrome c-type biogenesis</keyword>
<dbReference type="AlphaFoldDB" id="A0AAU0F0A8"/>
<evidence type="ECO:0000256" key="1">
    <source>
        <dbReference type="ARBA" id="ARBA00004141"/>
    </source>
</evidence>
<dbReference type="PANTHER" id="PTHR32234">
    <property type="entry name" value="THIOL:DISULFIDE INTERCHANGE PROTEIN DSBD"/>
    <property type="match status" value="1"/>
</dbReference>
<dbReference type="EMBL" id="CP136426">
    <property type="protein sequence ID" value="WOC51602.1"/>
    <property type="molecule type" value="Genomic_DNA"/>
</dbReference>
<proteinExistence type="predicted"/>
<dbReference type="Pfam" id="PF02683">
    <property type="entry name" value="DsbD_TM"/>
    <property type="match status" value="1"/>
</dbReference>
<dbReference type="GO" id="GO:0017004">
    <property type="term" value="P:cytochrome complex assembly"/>
    <property type="evidence" value="ECO:0007669"/>
    <property type="project" value="UniProtKB-KW"/>
</dbReference>
<dbReference type="KEGG" id="bpor:BPO_0955"/>
<dbReference type="GO" id="GO:0015035">
    <property type="term" value="F:protein-disulfide reductase activity"/>
    <property type="evidence" value="ECO:0007669"/>
    <property type="project" value="TreeGrafter"/>
</dbReference>
<feature type="domain" description="Cytochrome C biogenesis protein transmembrane" evidence="7">
    <location>
        <begin position="10"/>
        <end position="53"/>
    </location>
</feature>
<organism evidence="8 9">
    <name type="scientific">Bergeyella porcorum</name>
    <dbReference type="NCBI Taxonomy" id="1735111"/>
    <lineage>
        <taxon>Bacteria</taxon>
        <taxon>Pseudomonadati</taxon>
        <taxon>Bacteroidota</taxon>
        <taxon>Flavobacteriia</taxon>
        <taxon>Flavobacteriales</taxon>
        <taxon>Weeksellaceae</taxon>
        <taxon>Bergeyella</taxon>
    </lineage>
</organism>